<keyword evidence="6 9" id="KW-1133">Transmembrane helix</keyword>
<evidence type="ECO:0000256" key="7">
    <source>
        <dbReference type="ARBA" id="ARBA00023136"/>
    </source>
</evidence>
<dbReference type="InterPro" id="IPR034746">
    <property type="entry name" value="POTRA"/>
</dbReference>
<dbReference type="Pfam" id="PF08478">
    <property type="entry name" value="POTRA_1"/>
    <property type="match status" value="1"/>
</dbReference>
<dbReference type="Pfam" id="PF03799">
    <property type="entry name" value="FtsQ_DivIB_C"/>
    <property type="match status" value="1"/>
</dbReference>
<dbReference type="InterPro" id="IPR013685">
    <property type="entry name" value="POTRA_FtsQ_type"/>
</dbReference>
<keyword evidence="2 9" id="KW-1003">Cell membrane</keyword>
<accession>A0ABU3R0J6</accession>
<dbReference type="EMBL" id="JAWCUA010000007">
    <property type="protein sequence ID" value="MDU0113200.1"/>
    <property type="molecule type" value="Genomic_DNA"/>
</dbReference>
<dbReference type="InterPro" id="IPR005548">
    <property type="entry name" value="Cell_div_FtsQ/DivIB_C"/>
</dbReference>
<evidence type="ECO:0000256" key="5">
    <source>
        <dbReference type="ARBA" id="ARBA00022692"/>
    </source>
</evidence>
<evidence type="ECO:0000313" key="11">
    <source>
        <dbReference type="EMBL" id="MDU0113200.1"/>
    </source>
</evidence>
<sequence length="241" mass="28148">MVEKPLKKWRHSSFLVGIVFFLTVILFIIWGYNALFDWAQSKNDSPINSVVVHGNFKYLSAEQLEAKIGQKLDGSFFTLDVDRLQNQIEENPWVYSASIRKEWPRKLHVYIVEQEAFAIWNNDLLLNKFGDVFYANGVKVDNTLARLYGPEGNEKDVLKGYVDMQYLLKLHNFKISELVLSERYAWQLWLKSGIHLNLGRSDKMSRVQRFLDLQPLLAEYGNKKIARVDLRYDIGLAVSWQ</sequence>
<dbReference type="GO" id="GO:0051301">
    <property type="term" value="P:cell division"/>
    <property type="evidence" value="ECO:0007669"/>
    <property type="project" value="UniProtKB-KW"/>
</dbReference>
<organism evidence="11 12">
    <name type="scientific">Psychrosphaera aquimarina</name>
    <dbReference type="NCBI Taxonomy" id="2044854"/>
    <lineage>
        <taxon>Bacteria</taxon>
        <taxon>Pseudomonadati</taxon>
        <taxon>Pseudomonadota</taxon>
        <taxon>Gammaproteobacteria</taxon>
        <taxon>Alteromonadales</taxon>
        <taxon>Pseudoalteromonadaceae</taxon>
        <taxon>Psychrosphaera</taxon>
    </lineage>
</organism>
<keyword evidence="7 9" id="KW-0472">Membrane</keyword>
<evidence type="ECO:0000256" key="4">
    <source>
        <dbReference type="ARBA" id="ARBA00022618"/>
    </source>
</evidence>
<evidence type="ECO:0000256" key="8">
    <source>
        <dbReference type="ARBA" id="ARBA00023306"/>
    </source>
</evidence>
<protein>
    <recommendedName>
        <fullName evidence="9">Cell division protein FtsQ</fullName>
    </recommendedName>
</protein>
<evidence type="ECO:0000256" key="3">
    <source>
        <dbReference type="ARBA" id="ARBA00022519"/>
    </source>
</evidence>
<dbReference type="PANTHER" id="PTHR35851:SF1">
    <property type="entry name" value="CELL DIVISION PROTEIN FTSQ"/>
    <property type="match status" value="1"/>
</dbReference>
<comment type="caution">
    <text evidence="11">The sequence shown here is derived from an EMBL/GenBank/DDBJ whole genome shotgun (WGS) entry which is preliminary data.</text>
</comment>
<keyword evidence="5 9" id="KW-0812">Transmembrane</keyword>
<gene>
    <name evidence="9" type="primary">ftsQ</name>
    <name evidence="11" type="ORF">RT723_09365</name>
</gene>
<name>A0ABU3R0J6_9GAMM</name>
<keyword evidence="8 9" id="KW-0131">Cell cycle</keyword>
<dbReference type="RefSeq" id="WP_216053852.1">
    <property type="nucleotide sequence ID" value="NZ_JAWCUA010000007.1"/>
</dbReference>
<dbReference type="Proteomes" id="UP001257914">
    <property type="component" value="Unassembled WGS sequence"/>
</dbReference>
<evidence type="ECO:0000313" key="12">
    <source>
        <dbReference type="Proteomes" id="UP001257914"/>
    </source>
</evidence>
<keyword evidence="3 9" id="KW-0997">Cell inner membrane</keyword>
<reference evidence="11 12" key="1">
    <citation type="submission" date="2023-10" db="EMBL/GenBank/DDBJ databases">
        <title>Psychrosphaera aquimaarina strain SW33 isolated from seawater.</title>
        <authorList>
            <person name="Bayburt H."/>
            <person name="Kim J.M."/>
            <person name="Choi B.J."/>
            <person name="Jeon C.O."/>
        </authorList>
    </citation>
    <scope>NUCLEOTIDE SEQUENCE [LARGE SCALE GENOMIC DNA]</scope>
    <source>
        <strain evidence="11 12">KCTC 52743</strain>
    </source>
</reference>
<dbReference type="HAMAP" id="MF_00911">
    <property type="entry name" value="FtsQ_subfam"/>
    <property type="match status" value="1"/>
</dbReference>
<dbReference type="InterPro" id="IPR026579">
    <property type="entry name" value="FtsQ"/>
</dbReference>
<proteinExistence type="inferred from homology"/>
<evidence type="ECO:0000256" key="9">
    <source>
        <dbReference type="HAMAP-Rule" id="MF_00911"/>
    </source>
</evidence>
<keyword evidence="4 9" id="KW-0132">Cell division</keyword>
<feature type="domain" description="POTRA" evidence="10">
    <location>
        <begin position="45"/>
        <end position="114"/>
    </location>
</feature>
<evidence type="ECO:0000256" key="1">
    <source>
        <dbReference type="ARBA" id="ARBA00004370"/>
    </source>
</evidence>
<dbReference type="PROSITE" id="PS51779">
    <property type="entry name" value="POTRA"/>
    <property type="match status" value="1"/>
</dbReference>
<evidence type="ECO:0000256" key="2">
    <source>
        <dbReference type="ARBA" id="ARBA00022475"/>
    </source>
</evidence>
<keyword evidence="12" id="KW-1185">Reference proteome</keyword>
<feature type="transmembrane region" description="Helical" evidence="9">
    <location>
        <begin position="12"/>
        <end position="32"/>
    </location>
</feature>
<comment type="subcellular location">
    <subcellularLocation>
        <location evidence="9">Cell inner membrane</location>
        <topology evidence="9">Single-pass type II membrane protein</topology>
    </subcellularLocation>
    <subcellularLocation>
        <location evidence="1">Membrane</location>
    </subcellularLocation>
    <text evidence="9">Localizes to the division septum.</text>
</comment>
<dbReference type="PANTHER" id="PTHR35851">
    <property type="entry name" value="CELL DIVISION PROTEIN FTSQ"/>
    <property type="match status" value="1"/>
</dbReference>
<evidence type="ECO:0000256" key="6">
    <source>
        <dbReference type="ARBA" id="ARBA00022989"/>
    </source>
</evidence>
<comment type="function">
    <text evidence="9">Essential cell division protein. May link together the upstream cell division proteins, which are predominantly cytoplasmic, with the downstream cell division proteins, which are predominantly periplasmic. May control correct divisome assembly.</text>
</comment>
<comment type="similarity">
    <text evidence="9">Belongs to the FtsQ/DivIB family. FtsQ subfamily.</text>
</comment>
<comment type="subunit">
    <text evidence="9">Part of a complex composed of FtsB, FtsL and FtsQ.</text>
</comment>
<evidence type="ECO:0000259" key="10">
    <source>
        <dbReference type="PROSITE" id="PS51779"/>
    </source>
</evidence>